<protein>
    <recommendedName>
        <fullName evidence="5">LHH domain-containing protein</fullName>
    </recommendedName>
</protein>
<dbReference type="AlphaFoldDB" id="A0A2B5I4R7"/>
<reference evidence="3 4" key="1">
    <citation type="submission" date="2017-09" db="EMBL/GenBank/DDBJ databases">
        <title>Large-scale bioinformatics analysis of Bacillus genomes uncovers conserved roles of natural products in bacterial physiology.</title>
        <authorList>
            <consortium name="Agbiome Team Llc"/>
            <person name="Bleich R.M."/>
            <person name="Grubbs K.J."/>
            <person name="Santa Maria K.C."/>
            <person name="Allen S.E."/>
            <person name="Farag S."/>
            <person name="Shank E.A."/>
            <person name="Bowers A."/>
        </authorList>
    </citation>
    <scope>NUCLEOTIDE SEQUENCE [LARGE SCALE GENOMIC DNA]</scope>
    <source>
        <strain evidence="3 4">AFS080080</strain>
    </source>
</reference>
<evidence type="ECO:0000259" key="1">
    <source>
        <dbReference type="Pfam" id="PF14411"/>
    </source>
</evidence>
<feature type="domain" description="LHH" evidence="1">
    <location>
        <begin position="140"/>
        <end position="221"/>
    </location>
</feature>
<evidence type="ECO:0000313" key="4">
    <source>
        <dbReference type="Proteomes" id="UP000223311"/>
    </source>
</evidence>
<dbReference type="Pfam" id="PF14448">
    <property type="entry name" value="Nuc_N"/>
    <property type="match status" value="1"/>
</dbReference>
<dbReference type="InterPro" id="IPR026834">
    <property type="entry name" value="LHH"/>
</dbReference>
<evidence type="ECO:0000313" key="3">
    <source>
        <dbReference type="EMBL" id="PFZ19615.1"/>
    </source>
</evidence>
<organism evidence="3 4">
    <name type="scientific">Bacillus wiedmannii</name>
    <dbReference type="NCBI Taxonomy" id="1890302"/>
    <lineage>
        <taxon>Bacteria</taxon>
        <taxon>Bacillati</taxon>
        <taxon>Bacillota</taxon>
        <taxon>Bacilli</taxon>
        <taxon>Bacillales</taxon>
        <taxon>Bacillaceae</taxon>
        <taxon>Bacillus</taxon>
        <taxon>Bacillus cereus group</taxon>
    </lineage>
</organism>
<proteinExistence type="predicted"/>
<feature type="domain" description="Toxin/Nuclease N-terminal" evidence="2">
    <location>
        <begin position="21"/>
        <end position="77"/>
    </location>
</feature>
<evidence type="ECO:0008006" key="5">
    <source>
        <dbReference type="Google" id="ProtNLM"/>
    </source>
</evidence>
<accession>A0A2B5I4R7</accession>
<evidence type="ECO:0000259" key="2">
    <source>
        <dbReference type="Pfam" id="PF14448"/>
    </source>
</evidence>
<name>A0A2B5I4R7_9BACI</name>
<gene>
    <name evidence="3" type="ORF">COL66_29010</name>
</gene>
<sequence>MQANKNYKYYIIEIKLAKGVDSVTPFVKGVEILPDGSVARTGTNYSGKFQEAHDASKASIQSRISNLESGGVKGTEEVINHKGFKVMSNIPTVFESEVFNLVKIEGKVKIKKVEEPLDISRRMYQRNDIEWNLKDTKGLTNRQRAKLGLAPIGKDGYPIELHHLLQEEPGSMVEALRTVHRGPKNKKILHGLLENGDSFRNNPVLNAQYKKFQSEYWKWRIIEIERQGL</sequence>
<dbReference type="InterPro" id="IPR027803">
    <property type="entry name" value="Toxin/Nuc_N"/>
</dbReference>
<dbReference type="Pfam" id="PF14411">
    <property type="entry name" value="LHH"/>
    <property type="match status" value="1"/>
</dbReference>
<dbReference type="EMBL" id="NVGE01000073">
    <property type="protein sequence ID" value="PFZ19615.1"/>
    <property type="molecule type" value="Genomic_DNA"/>
</dbReference>
<comment type="caution">
    <text evidence="3">The sequence shown here is derived from an EMBL/GenBank/DDBJ whole genome shotgun (WGS) entry which is preliminary data.</text>
</comment>
<dbReference type="Proteomes" id="UP000223311">
    <property type="component" value="Unassembled WGS sequence"/>
</dbReference>